<dbReference type="AlphaFoldDB" id="A0A0F9DHN2"/>
<organism evidence="1">
    <name type="scientific">marine sediment metagenome</name>
    <dbReference type="NCBI Taxonomy" id="412755"/>
    <lineage>
        <taxon>unclassified sequences</taxon>
        <taxon>metagenomes</taxon>
        <taxon>ecological metagenomes</taxon>
    </lineage>
</organism>
<dbReference type="EMBL" id="LAZR01041621">
    <property type="protein sequence ID" value="KKL11518.1"/>
    <property type="molecule type" value="Genomic_DNA"/>
</dbReference>
<gene>
    <name evidence="1" type="ORF">LCGC14_2545020</name>
</gene>
<comment type="caution">
    <text evidence="1">The sequence shown here is derived from an EMBL/GenBank/DDBJ whole genome shotgun (WGS) entry which is preliminary data.</text>
</comment>
<reference evidence="1" key="1">
    <citation type="journal article" date="2015" name="Nature">
        <title>Complex archaea that bridge the gap between prokaryotes and eukaryotes.</title>
        <authorList>
            <person name="Spang A."/>
            <person name="Saw J.H."/>
            <person name="Jorgensen S.L."/>
            <person name="Zaremba-Niedzwiedzka K."/>
            <person name="Martijn J."/>
            <person name="Lind A.E."/>
            <person name="van Eijk R."/>
            <person name="Schleper C."/>
            <person name="Guy L."/>
            <person name="Ettema T.J."/>
        </authorList>
    </citation>
    <scope>NUCLEOTIDE SEQUENCE</scope>
</reference>
<protein>
    <submittedName>
        <fullName evidence="1">Uncharacterized protein</fullName>
    </submittedName>
</protein>
<evidence type="ECO:0000313" key="1">
    <source>
        <dbReference type="EMBL" id="KKL11518.1"/>
    </source>
</evidence>
<accession>A0A0F9DHN2</accession>
<feature type="non-terminal residue" evidence="1">
    <location>
        <position position="483"/>
    </location>
</feature>
<proteinExistence type="predicted"/>
<name>A0A0F9DHN2_9ZZZZ</name>
<sequence>TNTAINGWGVRVEYSGTTDVGFNDIQLGAPPAAGARTDLVILEVWRALVEVTPSVVNKSAGSLIFRHGNVKAPDGVNFADDILDPTFALESSARVQIQYRYRVIEGVNIDTYPDGLDDPVVFAHTVSDFSGPGADGTVTALNYSPISDDAGLWRAGSGDAAGTTALGTVDGYIYAVPICAVARRNTTAFNRSTNLNGGNLIAAVTPTRPDGLFSDQIVDDDIRDLRKVCALNYTEVLQKSFQQVLDNSLMTELEASPFGTSGTTILAVDNLDDPSEHIGQPETVRRHFSDRSITETIVGVFDIGGAPVTGITISLFSFQVPWYSFGSPLVVTNPGVTIVGVNAVRIVSSVGMTDLDMMDVAEPIRVEKMLLNASSDVLTVSFNAVASSVRILVEVMIEYPAGIGTQRNMLYPHKFWTRAPSGPSNAWIDTSTFLATSDGTREEIPFPVPGYARNLWWTDPGHRELSLRYETVSQSIVYYTVAT</sequence>
<feature type="non-terminal residue" evidence="1">
    <location>
        <position position="1"/>
    </location>
</feature>